<dbReference type="InterPro" id="IPR042098">
    <property type="entry name" value="TauD-like_sf"/>
</dbReference>
<keyword evidence="5" id="KW-1185">Reference proteome</keyword>
<evidence type="ECO:0000256" key="1">
    <source>
        <dbReference type="ARBA" id="ARBA00023002"/>
    </source>
</evidence>
<proteinExistence type="predicted"/>
<dbReference type="Pfam" id="PF02668">
    <property type="entry name" value="TauD"/>
    <property type="match status" value="1"/>
</dbReference>
<evidence type="ECO:0000313" key="4">
    <source>
        <dbReference type="EMBL" id="SZX73481.1"/>
    </source>
</evidence>
<protein>
    <recommendedName>
        <fullName evidence="3">TauD/TfdA-like domain-containing protein</fullName>
    </recommendedName>
</protein>
<evidence type="ECO:0000256" key="2">
    <source>
        <dbReference type="ARBA" id="ARBA00023194"/>
    </source>
</evidence>
<dbReference type="GO" id="GO:0016491">
    <property type="term" value="F:oxidoreductase activity"/>
    <property type="evidence" value="ECO:0007669"/>
    <property type="project" value="UniProtKB-KW"/>
</dbReference>
<sequence>MSPPDAAAIPDPVAYDSTWYLEKVDKIGQKVKAAPAAAANVGFAKETEAIPHSGPQGKVVPLTIIDDPADWRASELKPADYTYHLSPAEVAELIAATEAILARGVKDEEDIKKLTREDYHLPTLGPKLIELADKEVTNGRGFLIIKGFPVQHFASNRPGLVVAFWGWALLLGRVQISQTDWNSKGEVFGSIFNHVTVGRFADVYTEPHNEYTKKGDDKKLSFHSDQGATDLIALLSLSAAKEGGESQLVSAIAIHNELLRRGRKDLVEVLSTPGIWHTAKQETQRSALPNADGSYAEYEETQPFEYHGGYLSVHFGARKFADTAKQLTPLQEEAIWAVAAIAEDPAFHLSLKLEPGDIELLHNPSTFHARTHVVDGHQPPHAYPNAAAAAAVAAAAADNPSTFHARTHVVDGTNRHLVRWWVHSDSNKRPVAPHYAPRSNVGDIGGFLVPHYPDLSKQRLPLYPYSRHDGLGQSHVE</sequence>
<dbReference type="PANTHER" id="PTHR10696">
    <property type="entry name" value="GAMMA-BUTYROBETAINE HYDROXYLASE-RELATED"/>
    <property type="match status" value="1"/>
</dbReference>
<dbReference type="SUPFAM" id="SSF51197">
    <property type="entry name" value="Clavaminate synthase-like"/>
    <property type="match status" value="1"/>
</dbReference>
<dbReference type="AlphaFoldDB" id="A0A383W7R6"/>
<dbReference type="Proteomes" id="UP000256970">
    <property type="component" value="Unassembled WGS sequence"/>
</dbReference>
<dbReference type="InterPro" id="IPR003819">
    <property type="entry name" value="TauD/TfdA-like"/>
</dbReference>
<reference evidence="4 5" key="1">
    <citation type="submission" date="2016-10" db="EMBL/GenBank/DDBJ databases">
        <authorList>
            <person name="Cai Z."/>
        </authorList>
    </citation>
    <scope>NUCLEOTIDE SEQUENCE [LARGE SCALE GENOMIC DNA]</scope>
</reference>
<dbReference type="InterPro" id="IPR050411">
    <property type="entry name" value="AlphaKG_dependent_hydroxylases"/>
</dbReference>
<dbReference type="Gene3D" id="3.60.130.10">
    <property type="entry name" value="Clavaminate synthase-like"/>
    <property type="match status" value="1"/>
</dbReference>
<dbReference type="EMBL" id="FNXT01001192">
    <property type="protein sequence ID" value="SZX73481.1"/>
    <property type="molecule type" value="Genomic_DNA"/>
</dbReference>
<gene>
    <name evidence="4" type="ORF">BQ4739_LOCUS13754</name>
</gene>
<evidence type="ECO:0000259" key="3">
    <source>
        <dbReference type="Pfam" id="PF02668"/>
    </source>
</evidence>
<dbReference type="PANTHER" id="PTHR10696:SF56">
    <property type="entry name" value="TAUD_TFDA-LIKE DOMAIN-CONTAINING PROTEIN"/>
    <property type="match status" value="1"/>
</dbReference>
<name>A0A383W7R6_TETOB</name>
<accession>A0A383W7R6</accession>
<feature type="domain" description="TauD/TfdA-like" evidence="3">
    <location>
        <begin position="134"/>
        <end position="376"/>
    </location>
</feature>
<keyword evidence="2" id="KW-0045">Antibiotic biosynthesis</keyword>
<keyword evidence="1" id="KW-0560">Oxidoreductase</keyword>
<organism evidence="4 5">
    <name type="scientific">Tetradesmus obliquus</name>
    <name type="common">Green alga</name>
    <name type="synonym">Acutodesmus obliquus</name>
    <dbReference type="NCBI Taxonomy" id="3088"/>
    <lineage>
        <taxon>Eukaryota</taxon>
        <taxon>Viridiplantae</taxon>
        <taxon>Chlorophyta</taxon>
        <taxon>core chlorophytes</taxon>
        <taxon>Chlorophyceae</taxon>
        <taxon>CS clade</taxon>
        <taxon>Sphaeropleales</taxon>
        <taxon>Scenedesmaceae</taxon>
        <taxon>Tetradesmus</taxon>
    </lineage>
</organism>
<evidence type="ECO:0000313" key="5">
    <source>
        <dbReference type="Proteomes" id="UP000256970"/>
    </source>
</evidence>
<dbReference type="GO" id="GO:0017000">
    <property type="term" value="P:antibiotic biosynthetic process"/>
    <property type="evidence" value="ECO:0007669"/>
    <property type="project" value="UniProtKB-KW"/>
</dbReference>